<name>A0A0N0C3T0_9BACL</name>
<accession>A0A0N0C3T0</accession>
<dbReference type="PATRIC" id="fig|1705561.3.peg.4113"/>
<dbReference type="PANTHER" id="PTHR34822:SF1">
    <property type="entry name" value="GRPB FAMILY PROTEIN"/>
    <property type="match status" value="1"/>
</dbReference>
<reference evidence="1 2" key="1">
    <citation type="submission" date="2015-08" db="EMBL/GenBank/DDBJ databases">
        <title>Draft genome sequence of cellulolytic and xylanolytic Paenibacillus sp. A59, isolated from a decaying forest soil from Patagonia, Argentina.</title>
        <authorList>
            <person name="Ghio S."/>
            <person name="Caceres A.M."/>
            <person name="Talia P."/>
            <person name="Grasso D."/>
            <person name="Campos E."/>
        </authorList>
    </citation>
    <scope>NUCLEOTIDE SEQUENCE [LARGE SCALE GENOMIC DNA]</scope>
    <source>
        <strain evidence="1 2">A59</strain>
    </source>
</reference>
<dbReference type="AlphaFoldDB" id="A0A0N0C3T0"/>
<dbReference type="Gene3D" id="3.30.460.10">
    <property type="entry name" value="Beta Polymerase, domain 2"/>
    <property type="match status" value="1"/>
</dbReference>
<dbReference type="SUPFAM" id="SSF81301">
    <property type="entry name" value="Nucleotidyltransferase"/>
    <property type="match status" value="1"/>
</dbReference>
<proteinExistence type="predicted"/>
<evidence type="ECO:0000313" key="2">
    <source>
        <dbReference type="Proteomes" id="UP000037688"/>
    </source>
</evidence>
<dbReference type="InterPro" id="IPR043519">
    <property type="entry name" value="NT_sf"/>
</dbReference>
<protein>
    <recommendedName>
        <fullName evidence="3">GrpB family protein</fullName>
    </recommendedName>
</protein>
<dbReference type="Proteomes" id="UP000037688">
    <property type="component" value="Unassembled WGS sequence"/>
</dbReference>
<dbReference type="Pfam" id="PF04229">
    <property type="entry name" value="GrpB"/>
    <property type="match status" value="1"/>
</dbReference>
<sequence>MNIIVVEYDPNWKNEYLKEEHAIKEILQDELVNSFHVGSTSVPNLKAKPIIDILLVVNDINELDTFSVQFENIGYEVMGEFGINGRRYFRKGGDNRTHQIHAFQYDNIQEIERHLSFRDYLRQSLEICKEYGELKSKLADQYPTDIDGYGDGKDDFVKKIEKEALKWHWTTR</sequence>
<organism evidence="1 2">
    <name type="scientific">Paenibacillus xylanivorans</name>
    <dbReference type="NCBI Taxonomy" id="1705561"/>
    <lineage>
        <taxon>Bacteria</taxon>
        <taxon>Bacillati</taxon>
        <taxon>Bacillota</taxon>
        <taxon>Bacilli</taxon>
        <taxon>Bacillales</taxon>
        <taxon>Paenibacillaceae</taxon>
        <taxon>Paenibacillus</taxon>
    </lineage>
</organism>
<comment type="caution">
    <text evidence="1">The sequence shown here is derived from an EMBL/GenBank/DDBJ whole genome shotgun (WGS) entry which is preliminary data.</text>
</comment>
<evidence type="ECO:0008006" key="3">
    <source>
        <dbReference type="Google" id="ProtNLM"/>
    </source>
</evidence>
<dbReference type="InterPro" id="IPR007344">
    <property type="entry name" value="GrpB/CoaE"/>
</dbReference>
<dbReference type="EMBL" id="LITU01000069">
    <property type="protein sequence ID" value="KOY14774.1"/>
    <property type="molecule type" value="Genomic_DNA"/>
</dbReference>
<evidence type="ECO:0000313" key="1">
    <source>
        <dbReference type="EMBL" id="KOY14774.1"/>
    </source>
</evidence>
<dbReference type="OrthoDB" id="9799092at2"/>
<dbReference type="RefSeq" id="WP_053782434.1">
    <property type="nucleotide sequence ID" value="NZ_LITU01000069.1"/>
</dbReference>
<keyword evidence="2" id="KW-1185">Reference proteome</keyword>
<gene>
    <name evidence="1" type="ORF">AMS66_19770</name>
</gene>
<dbReference type="PANTHER" id="PTHR34822">
    <property type="entry name" value="GRPB DOMAIN PROTEIN (AFU_ORTHOLOGUE AFUA_1G01530)"/>
    <property type="match status" value="1"/>
</dbReference>